<dbReference type="SMART" id="SM00899">
    <property type="entry name" value="FeoA"/>
    <property type="match status" value="1"/>
</dbReference>
<dbReference type="AlphaFoldDB" id="F2LVP2"/>
<keyword evidence="4" id="KW-1185">Reference proteome</keyword>
<dbReference type="OrthoDB" id="8659436at2"/>
<reference evidence="4" key="2">
    <citation type="submission" date="2011-03" db="EMBL/GenBank/DDBJ databases">
        <title>The complete genome of Hippea maritima DSM 10411.</title>
        <authorList>
            <consortium name="US DOE Joint Genome Institute (JGI-PGF)"/>
            <person name="Lucas S."/>
            <person name="Copeland A."/>
            <person name="Lapidus A."/>
            <person name="Bruce D."/>
            <person name="Goodwin L."/>
            <person name="Pitluck S."/>
            <person name="Peters L."/>
            <person name="Kyrpides N."/>
            <person name="Mavromatis K."/>
            <person name="Pagani I."/>
            <person name="Ivanova N."/>
            <person name="Mikhailova N."/>
            <person name="Lu M."/>
            <person name="Detter J.C."/>
            <person name="Tapia R."/>
            <person name="Han C."/>
            <person name="Land M."/>
            <person name="Hauser L."/>
            <person name="Markowitz V."/>
            <person name="Cheng J.-F."/>
            <person name="Hugenholtz P."/>
            <person name="Woyke T."/>
            <person name="Wu D."/>
            <person name="Spring S."/>
            <person name="Schroeder M."/>
            <person name="Brambilla E."/>
            <person name="Klenk H.-P."/>
            <person name="Eisen J.A."/>
        </authorList>
    </citation>
    <scope>NUCLEOTIDE SEQUENCE [LARGE SCALE GENOMIC DNA]</scope>
    <source>
        <strain evidence="4">ATCC 700847 / DSM 10411 / MH2</strain>
    </source>
</reference>
<dbReference type="PANTHER" id="PTHR43151">
    <property type="entry name" value="FEOA FAMILY PROTEIN"/>
    <property type="match status" value="1"/>
</dbReference>
<evidence type="ECO:0000259" key="2">
    <source>
        <dbReference type="SMART" id="SM00899"/>
    </source>
</evidence>
<name>F2LVP2_HIPMA</name>
<dbReference type="STRING" id="760142.Hipma_0856"/>
<dbReference type="HOGENOM" id="CLU_150646_6_3_7"/>
<dbReference type="Gene3D" id="2.30.30.90">
    <property type="match status" value="1"/>
</dbReference>
<dbReference type="KEGG" id="hmr:Hipma_0856"/>
<protein>
    <submittedName>
        <fullName evidence="3">FeoA family protein</fullName>
    </submittedName>
</protein>
<dbReference type="InterPro" id="IPR007167">
    <property type="entry name" value="Fe-transptr_FeoA-like"/>
</dbReference>
<keyword evidence="1" id="KW-0408">Iron</keyword>
<dbReference type="Pfam" id="PF04023">
    <property type="entry name" value="FeoA"/>
    <property type="match status" value="1"/>
</dbReference>
<evidence type="ECO:0000256" key="1">
    <source>
        <dbReference type="ARBA" id="ARBA00023004"/>
    </source>
</evidence>
<proteinExistence type="predicted"/>
<dbReference type="RefSeq" id="WP_013681867.1">
    <property type="nucleotide sequence ID" value="NC_015318.1"/>
</dbReference>
<dbReference type="InterPro" id="IPR008988">
    <property type="entry name" value="Transcriptional_repressor_C"/>
</dbReference>
<dbReference type="EMBL" id="CP002606">
    <property type="protein sequence ID" value="AEA33826.1"/>
    <property type="molecule type" value="Genomic_DNA"/>
</dbReference>
<sequence>MLPLAMVGEKIRARVVNIAGGDNAKQRLFAMGIHPNAILQVEINRNTGPLIISVGKIRIGIGRGMANKVMVEQI</sequence>
<organism evidence="3 4">
    <name type="scientific">Hippea maritima (strain ATCC 700847 / DSM 10411 / MH2)</name>
    <dbReference type="NCBI Taxonomy" id="760142"/>
    <lineage>
        <taxon>Bacteria</taxon>
        <taxon>Pseudomonadati</taxon>
        <taxon>Campylobacterota</taxon>
        <taxon>Desulfurellia</taxon>
        <taxon>Desulfurellales</taxon>
        <taxon>Hippeaceae</taxon>
        <taxon>Hippea</taxon>
    </lineage>
</organism>
<dbReference type="eggNOG" id="COG1918">
    <property type="taxonomic scope" value="Bacteria"/>
</dbReference>
<reference evidence="3 4" key="1">
    <citation type="journal article" date="2011" name="Stand. Genomic Sci.">
        <title>Complete genome sequence of the thermophilic sulfur-reducer Hippea maritima type strain (MH(2)).</title>
        <authorList>
            <person name="Huntemann M."/>
            <person name="Lu M."/>
            <person name="Nolan M."/>
            <person name="Lapidus A."/>
            <person name="Lucas S."/>
            <person name="Hammon N."/>
            <person name="Deshpande S."/>
            <person name="Cheng J.F."/>
            <person name="Tapia R."/>
            <person name="Han C."/>
            <person name="Goodwin L."/>
            <person name="Pitluck S."/>
            <person name="Liolios K."/>
            <person name="Pagani I."/>
            <person name="Ivanova N."/>
            <person name="Ovchinikova G."/>
            <person name="Pati A."/>
            <person name="Chen A."/>
            <person name="Palaniappan K."/>
            <person name="Land M."/>
            <person name="Hauser L."/>
            <person name="Jeffries C.D."/>
            <person name="Detter J.C."/>
            <person name="Brambilla E.M."/>
            <person name="Rohde M."/>
            <person name="Spring S."/>
            <person name="Goker M."/>
            <person name="Woyke T."/>
            <person name="Bristow J."/>
            <person name="Eisen J.A."/>
            <person name="Markowitz V."/>
            <person name="Hugenholtz P."/>
            <person name="Kyrpides N.C."/>
            <person name="Klenk H.P."/>
            <person name="Mavromatis K."/>
        </authorList>
    </citation>
    <scope>NUCLEOTIDE SEQUENCE [LARGE SCALE GENOMIC DNA]</scope>
    <source>
        <strain evidence="4">ATCC 700847 / DSM 10411 / MH2</strain>
    </source>
</reference>
<dbReference type="GO" id="GO:0046914">
    <property type="term" value="F:transition metal ion binding"/>
    <property type="evidence" value="ECO:0007669"/>
    <property type="project" value="InterPro"/>
</dbReference>
<dbReference type="InterPro" id="IPR053184">
    <property type="entry name" value="FeoA-like"/>
</dbReference>
<dbReference type="Proteomes" id="UP000008139">
    <property type="component" value="Chromosome"/>
</dbReference>
<dbReference type="InterPro" id="IPR038157">
    <property type="entry name" value="FeoA_core_dom"/>
</dbReference>
<feature type="domain" description="Ferrous iron transporter FeoA-like" evidence="2">
    <location>
        <begin position="2"/>
        <end position="73"/>
    </location>
</feature>
<evidence type="ECO:0000313" key="3">
    <source>
        <dbReference type="EMBL" id="AEA33826.1"/>
    </source>
</evidence>
<accession>F2LVP2</accession>
<dbReference type="PANTHER" id="PTHR43151:SF2">
    <property type="entry name" value="FE(2+) TRANSPORT PROTEIN A-RELATED"/>
    <property type="match status" value="1"/>
</dbReference>
<gene>
    <name evidence="3" type="ordered locus">Hipma_0856</name>
</gene>
<dbReference type="InParanoid" id="F2LVP2"/>
<evidence type="ECO:0000313" key="4">
    <source>
        <dbReference type="Proteomes" id="UP000008139"/>
    </source>
</evidence>
<dbReference type="SUPFAM" id="SSF50037">
    <property type="entry name" value="C-terminal domain of transcriptional repressors"/>
    <property type="match status" value="1"/>
</dbReference>